<sequence>MRSPGEHEDTGGPTGRFADDLVGLDPNDPQAQAFAEHLDRIENPNSQATVEGMLKGVENFAQSANRTQGHRRLVTVLVVGLMLFGVAYTVVSAVGFMLDTFFG</sequence>
<name>A0A5Q3Q5A5_9PSEU</name>
<evidence type="ECO:0000313" key="4">
    <source>
        <dbReference type="Proteomes" id="UP000371041"/>
    </source>
</evidence>
<dbReference type="RefSeq" id="WP_154076108.1">
    <property type="nucleotide sequence ID" value="NZ_CP045929.1"/>
</dbReference>
<dbReference type="Proteomes" id="UP000371041">
    <property type="component" value="Chromosome"/>
</dbReference>
<dbReference type="EMBL" id="CP045929">
    <property type="protein sequence ID" value="QGK69513.1"/>
    <property type="molecule type" value="Genomic_DNA"/>
</dbReference>
<evidence type="ECO:0000256" key="1">
    <source>
        <dbReference type="SAM" id="MobiDB-lite"/>
    </source>
</evidence>
<keyword evidence="2" id="KW-0812">Transmembrane</keyword>
<keyword evidence="4" id="KW-1185">Reference proteome</keyword>
<accession>A0A5Q3Q5A5</accession>
<keyword evidence="2" id="KW-1133">Transmembrane helix</keyword>
<evidence type="ECO:0000313" key="3">
    <source>
        <dbReference type="EMBL" id="QGK69513.1"/>
    </source>
</evidence>
<feature type="transmembrane region" description="Helical" evidence="2">
    <location>
        <begin position="73"/>
        <end position="98"/>
    </location>
</feature>
<keyword evidence="2" id="KW-0472">Membrane</keyword>
<proteinExistence type="predicted"/>
<dbReference type="AlphaFoldDB" id="A0A5Q3Q5A5"/>
<gene>
    <name evidence="3" type="ORF">GIY23_08240</name>
</gene>
<evidence type="ECO:0000256" key="2">
    <source>
        <dbReference type="SAM" id="Phobius"/>
    </source>
</evidence>
<organism evidence="3 4">
    <name type="scientific">Allosaccharopolyspora coralli</name>
    <dbReference type="NCBI Taxonomy" id="2665642"/>
    <lineage>
        <taxon>Bacteria</taxon>
        <taxon>Bacillati</taxon>
        <taxon>Actinomycetota</taxon>
        <taxon>Actinomycetes</taxon>
        <taxon>Pseudonocardiales</taxon>
        <taxon>Pseudonocardiaceae</taxon>
        <taxon>Allosaccharopolyspora</taxon>
    </lineage>
</organism>
<feature type="region of interest" description="Disordered" evidence="1">
    <location>
        <begin position="1"/>
        <end position="23"/>
    </location>
</feature>
<dbReference type="KEGG" id="sace:GIY23_08240"/>
<reference evidence="4" key="1">
    <citation type="submission" date="2019-11" db="EMBL/GenBank/DDBJ databases">
        <title>The complete genome sequence of Saccharopolyspora sp. E2A.</title>
        <authorList>
            <person name="Zhang G."/>
        </authorList>
    </citation>
    <scope>NUCLEOTIDE SEQUENCE [LARGE SCALE GENOMIC DNA]</scope>
    <source>
        <strain evidence="4">E2A</strain>
    </source>
</reference>
<protein>
    <submittedName>
        <fullName evidence="3">Uncharacterized protein</fullName>
    </submittedName>
</protein>
<feature type="compositionally biased region" description="Basic and acidic residues" evidence="1">
    <location>
        <begin position="1"/>
        <end position="10"/>
    </location>
</feature>